<dbReference type="EMBL" id="JAVDQX010000006">
    <property type="protein sequence ID" value="MDR6460904.1"/>
    <property type="molecule type" value="Genomic_DNA"/>
</dbReference>
<sequence>MKKTIFQLCFLLAILSTLWCCRNEEFSTEDSAQQRSYNSSARFSSKSFWKEDEVYISKVHQVFMKVANMEHIKSKYGDLYWDYAMTFGQFGESYLLVPVVKDNRVVLLMEAVREGNKVYFFEKDDKRIIDFFHAVIFSNITDYGEKTDSQTSTSSRNTPVFQCSTRWITIGCTDKDPNCTPYTTSETICKWVPGTTPKTFDPIGMDDGGGGGGGGGDGYEYPDPPEMDDPCKKAESSMTSANTILKNSEVKQKMDVALKGKIQAPNEWAVAIGQKPNGEYEITPPVEQNISNGTIPSAQLTSPYIGDGHSHSGDRGNPSGGDLYNMITSLAGNPALKYRFVYGNSGEGTAETYALVINNASLAQQFLSQYPKDENYNSQDHSIKEKSMLGIEFYKADVYYQSGASENSSGEDYDSRAVAMAYILDKFNAGISIAKADANGNLKKINAEVTQITVPYSGGKIKDGVKVSKCP</sequence>
<gene>
    <name evidence="1" type="ORF">J2786_004055</name>
</gene>
<protein>
    <submittedName>
        <fullName evidence="1">Uncharacterized protein</fullName>
    </submittedName>
</protein>
<organism evidence="1 2">
    <name type="scientific">Chryseobacterium vietnamense</name>
    <dbReference type="NCBI Taxonomy" id="866785"/>
    <lineage>
        <taxon>Bacteria</taxon>
        <taxon>Pseudomonadati</taxon>
        <taxon>Bacteroidota</taxon>
        <taxon>Flavobacteriia</taxon>
        <taxon>Flavobacteriales</taxon>
        <taxon>Weeksellaceae</taxon>
        <taxon>Chryseobacterium group</taxon>
        <taxon>Chryseobacterium</taxon>
    </lineage>
</organism>
<comment type="caution">
    <text evidence="1">The sequence shown here is derived from an EMBL/GenBank/DDBJ whole genome shotgun (WGS) entry which is preliminary data.</text>
</comment>
<keyword evidence="2" id="KW-1185">Reference proteome</keyword>
<reference evidence="1" key="1">
    <citation type="submission" date="2023-07" db="EMBL/GenBank/DDBJ databases">
        <title>Sorghum-associated microbial communities from plants grown in Nebraska, USA.</title>
        <authorList>
            <person name="Schachtman D."/>
        </authorList>
    </citation>
    <scope>NUCLEOTIDE SEQUENCE</scope>
    <source>
        <strain evidence="1">DS2329</strain>
    </source>
</reference>
<evidence type="ECO:0000313" key="1">
    <source>
        <dbReference type="EMBL" id="MDR6460904.1"/>
    </source>
</evidence>
<dbReference type="Proteomes" id="UP001184833">
    <property type="component" value="Unassembled WGS sequence"/>
</dbReference>
<accession>A0ACC6JDJ7</accession>
<name>A0ACC6JDJ7_9FLAO</name>
<proteinExistence type="predicted"/>
<evidence type="ECO:0000313" key="2">
    <source>
        <dbReference type="Proteomes" id="UP001184833"/>
    </source>
</evidence>